<dbReference type="PANTHER" id="PTHR34504">
    <property type="entry name" value="ANTITOXIN HICB"/>
    <property type="match status" value="1"/>
</dbReference>
<dbReference type="InterPro" id="IPR051404">
    <property type="entry name" value="TA_system_antitoxin"/>
</dbReference>
<dbReference type="AlphaFoldDB" id="A0A7C3CNK7"/>
<organism evidence="1">
    <name type="scientific">Thermosulfurimonas dismutans</name>
    <dbReference type="NCBI Taxonomy" id="999894"/>
    <lineage>
        <taxon>Bacteria</taxon>
        <taxon>Pseudomonadati</taxon>
        <taxon>Thermodesulfobacteriota</taxon>
        <taxon>Thermodesulfobacteria</taxon>
        <taxon>Thermodesulfobacteriales</taxon>
        <taxon>Thermodesulfobacteriaceae</taxon>
        <taxon>Thermosulfurimonas</taxon>
    </lineage>
</organism>
<evidence type="ECO:0000313" key="1">
    <source>
        <dbReference type="EMBL" id="HFC96969.1"/>
    </source>
</evidence>
<gene>
    <name evidence="1" type="ORF">ENJ40_00725</name>
</gene>
<proteinExistence type="predicted"/>
<name>A0A7C3CNK7_9BACT</name>
<accession>A0A7C3CNK7</accession>
<comment type="caution">
    <text evidence="1">The sequence shown here is derived from an EMBL/GenBank/DDBJ whole genome shotgun (WGS) entry which is preliminary data.</text>
</comment>
<dbReference type="Gene3D" id="3.30.160.250">
    <property type="match status" value="1"/>
</dbReference>
<dbReference type="Proteomes" id="UP000886043">
    <property type="component" value="Unassembled WGS sequence"/>
</dbReference>
<dbReference type="SUPFAM" id="SSF143100">
    <property type="entry name" value="TTHA1013/TTHA0281-like"/>
    <property type="match status" value="1"/>
</dbReference>
<sequence>MRKVLGLPVIISWEEDVYIARCPLLQGAFAEGETPEEALRELSEVIKMILTYRLEQKEDRTIFEELEIGPYKMCTTLPVSFPDEQVETA</sequence>
<dbReference type="InterPro" id="IPR035069">
    <property type="entry name" value="TTHA1013/TTHA0281-like"/>
</dbReference>
<reference evidence="1" key="1">
    <citation type="journal article" date="2020" name="mSystems">
        <title>Genome- and Community-Level Interaction Insights into Carbon Utilization and Element Cycling Functions of Hydrothermarchaeota in Hydrothermal Sediment.</title>
        <authorList>
            <person name="Zhou Z."/>
            <person name="Liu Y."/>
            <person name="Xu W."/>
            <person name="Pan J."/>
            <person name="Luo Z.H."/>
            <person name="Li M."/>
        </authorList>
    </citation>
    <scope>NUCLEOTIDE SEQUENCE [LARGE SCALE GENOMIC DNA]</scope>
    <source>
        <strain evidence="1">HyVt-483</strain>
    </source>
</reference>
<dbReference type="EMBL" id="DRMH01000012">
    <property type="protein sequence ID" value="HFC96969.1"/>
    <property type="molecule type" value="Genomic_DNA"/>
</dbReference>
<protein>
    <submittedName>
        <fullName evidence="1">Type II toxin-antitoxin system HicB family antitoxin</fullName>
    </submittedName>
</protein>
<dbReference type="PANTHER" id="PTHR34504:SF2">
    <property type="entry name" value="UPF0150 PROTEIN SSL0259"/>
    <property type="match status" value="1"/>
</dbReference>